<evidence type="ECO:0000313" key="10">
    <source>
        <dbReference type="Proteomes" id="UP000070633"/>
    </source>
</evidence>
<comment type="caution">
    <text evidence="9">The sequence shown here is derived from an EMBL/GenBank/DDBJ whole genome shotgun (WGS) entry which is preliminary data.</text>
</comment>
<comment type="pathway">
    <text evidence="7">Amino-acid biosynthesis; L-histidine biosynthesis; L-histidine from 5-phospho-alpha-D-ribose 1-diphosphate: step 7/9.</text>
</comment>
<feature type="modified residue" description="N6-(pyridoxal phosphate)lysine" evidence="7">
    <location>
        <position position="212"/>
    </location>
</feature>
<dbReference type="Pfam" id="PF00155">
    <property type="entry name" value="Aminotran_1_2"/>
    <property type="match status" value="1"/>
</dbReference>
<keyword evidence="3 7" id="KW-0028">Amino-acid biosynthesis</keyword>
<dbReference type="InterPro" id="IPR005861">
    <property type="entry name" value="HisP_aminotrans"/>
</dbReference>
<dbReference type="EMBL" id="LHYI01000030">
    <property type="protein sequence ID" value="KXB08126.1"/>
    <property type="molecule type" value="Genomic_DNA"/>
</dbReference>
<dbReference type="CDD" id="cd00609">
    <property type="entry name" value="AAT_like"/>
    <property type="match status" value="1"/>
</dbReference>
<dbReference type="InterPro" id="IPR004839">
    <property type="entry name" value="Aminotransferase_I/II_large"/>
</dbReference>
<evidence type="ECO:0000256" key="6">
    <source>
        <dbReference type="ARBA" id="ARBA00023102"/>
    </source>
</evidence>
<reference evidence="9 10" key="1">
    <citation type="journal article" date="2016" name="Sci. Rep.">
        <title>Metabolic traits of an uncultured archaeal lineage -MSBL1- from brine pools of the Red Sea.</title>
        <authorList>
            <person name="Mwirichia R."/>
            <person name="Alam I."/>
            <person name="Rashid M."/>
            <person name="Vinu M."/>
            <person name="Ba-Alawi W."/>
            <person name="Anthony Kamau A."/>
            <person name="Kamanda Ngugi D."/>
            <person name="Goker M."/>
            <person name="Klenk H.P."/>
            <person name="Bajic V."/>
            <person name="Stingl U."/>
        </authorList>
    </citation>
    <scope>NUCLEOTIDE SEQUENCE [LARGE SCALE GENOMIC DNA]</scope>
    <source>
        <strain evidence="9">SCGC-AAA382M17</strain>
    </source>
</reference>
<evidence type="ECO:0000256" key="4">
    <source>
        <dbReference type="ARBA" id="ARBA00022679"/>
    </source>
</evidence>
<evidence type="ECO:0000259" key="8">
    <source>
        <dbReference type="Pfam" id="PF00155"/>
    </source>
</evidence>
<dbReference type="HAMAP" id="MF_01023">
    <property type="entry name" value="HisC_aminotrans_2"/>
    <property type="match status" value="1"/>
</dbReference>
<evidence type="ECO:0000256" key="3">
    <source>
        <dbReference type="ARBA" id="ARBA00022605"/>
    </source>
</evidence>
<gene>
    <name evidence="7" type="primary">hisC</name>
    <name evidence="9" type="ORF">AKJ55_01420</name>
</gene>
<keyword evidence="2 7" id="KW-0032">Aminotransferase</keyword>
<protein>
    <recommendedName>
        <fullName evidence="7">Histidinol-phosphate aminotransferase</fullName>
        <ecNumber evidence="7">2.6.1.9</ecNumber>
    </recommendedName>
    <alternativeName>
        <fullName evidence="7">Imidazole acetol-phosphate transaminase</fullName>
    </alternativeName>
</protein>
<dbReference type="Gene3D" id="3.40.640.10">
    <property type="entry name" value="Type I PLP-dependent aspartate aminotransferase-like (Major domain)"/>
    <property type="match status" value="1"/>
</dbReference>
<evidence type="ECO:0000256" key="2">
    <source>
        <dbReference type="ARBA" id="ARBA00022576"/>
    </source>
</evidence>
<proteinExistence type="inferred from homology"/>
<comment type="cofactor">
    <cofactor evidence="1 7">
        <name>pyridoxal 5'-phosphate</name>
        <dbReference type="ChEBI" id="CHEBI:597326"/>
    </cofactor>
</comment>
<dbReference type="InterPro" id="IPR015422">
    <property type="entry name" value="PyrdxlP-dep_Trfase_small"/>
</dbReference>
<dbReference type="NCBIfam" id="TIGR01141">
    <property type="entry name" value="hisC"/>
    <property type="match status" value="1"/>
</dbReference>
<keyword evidence="6 7" id="KW-0368">Histidine biosynthesis</keyword>
<accession>A0ABR5TJI2</accession>
<dbReference type="PANTHER" id="PTHR42885:SF2">
    <property type="entry name" value="HISTIDINOL-PHOSPHATE AMINOTRANSFERASE"/>
    <property type="match status" value="1"/>
</dbReference>
<dbReference type="SUPFAM" id="SSF53383">
    <property type="entry name" value="PLP-dependent transferases"/>
    <property type="match status" value="1"/>
</dbReference>
<keyword evidence="5 7" id="KW-0663">Pyridoxal phosphate</keyword>
<feature type="domain" description="Aminotransferase class I/classII large" evidence="8">
    <location>
        <begin position="29"/>
        <end position="350"/>
    </location>
</feature>
<evidence type="ECO:0000256" key="7">
    <source>
        <dbReference type="HAMAP-Rule" id="MF_01023"/>
    </source>
</evidence>
<dbReference type="InterPro" id="IPR015424">
    <property type="entry name" value="PyrdxlP-dep_Trfase"/>
</dbReference>
<dbReference type="Gene3D" id="3.90.1150.10">
    <property type="entry name" value="Aspartate Aminotransferase, domain 1"/>
    <property type="match status" value="1"/>
</dbReference>
<evidence type="ECO:0000313" key="9">
    <source>
        <dbReference type="EMBL" id="KXB08126.1"/>
    </source>
</evidence>
<comment type="catalytic activity">
    <reaction evidence="7">
        <text>L-histidinol phosphate + 2-oxoglutarate = 3-(imidazol-4-yl)-2-oxopropyl phosphate + L-glutamate</text>
        <dbReference type="Rhea" id="RHEA:23744"/>
        <dbReference type="ChEBI" id="CHEBI:16810"/>
        <dbReference type="ChEBI" id="CHEBI:29985"/>
        <dbReference type="ChEBI" id="CHEBI:57766"/>
        <dbReference type="ChEBI" id="CHEBI:57980"/>
        <dbReference type="EC" id="2.6.1.9"/>
    </reaction>
</comment>
<sequence>MISDRVQRMIEAGISYPLAKSSKEKKGEQEKLCSNENPLGASPKAVKVIKEHADDIGEYPESHAIRLKEAIGEYIGVSPTQVCVGNGSDEIMDLICKATMDPGDKALIPIPTFSQYELASRINAVKPKFVELEDFRWDPDRLIEEMNDVKAAFIGRPNNPTGNSIDEAGLRKLIGTGKVIIVDEAYGEFSDYSVVDWTNDYDNLIVLRTFSKIFGLAGLRVGYGVANNELTMALERVRAPFSVNRLAQRAAIEALKDKEFIEKSKKIVREGRDYLKRNLEDLGFEVRPTDANFLMVGLSQLNLKAPEVRNHLSQEGLLIRDLSDFRGAGPDWIRITVGKPGQNERLISSLREFLRDRE</sequence>
<name>A0ABR5TJI2_9EURY</name>
<evidence type="ECO:0000256" key="5">
    <source>
        <dbReference type="ARBA" id="ARBA00022898"/>
    </source>
</evidence>
<keyword evidence="10" id="KW-1185">Reference proteome</keyword>
<dbReference type="PANTHER" id="PTHR42885">
    <property type="entry name" value="HISTIDINOL-PHOSPHATE AMINOTRANSFERASE-RELATED"/>
    <property type="match status" value="1"/>
</dbReference>
<dbReference type="EC" id="2.6.1.9" evidence="7"/>
<comment type="similarity">
    <text evidence="7">Belongs to the class-II pyridoxal-phosphate-dependent aminotransferase family. Histidinol-phosphate aminotransferase subfamily.</text>
</comment>
<organism evidence="9 10">
    <name type="scientific">candidate division MSBL1 archaeon SCGC-AAA382M17</name>
    <dbReference type="NCBI Taxonomy" id="1698284"/>
    <lineage>
        <taxon>Archaea</taxon>
        <taxon>Methanobacteriati</taxon>
        <taxon>Methanobacteriota</taxon>
        <taxon>candidate division MSBL1</taxon>
    </lineage>
</organism>
<evidence type="ECO:0000256" key="1">
    <source>
        <dbReference type="ARBA" id="ARBA00001933"/>
    </source>
</evidence>
<dbReference type="Proteomes" id="UP000070633">
    <property type="component" value="Unassembled WGS sequence"/>
</dbReference>
<keyword evidence="4 7" id="KW-0808">Transferase</keyword>
<dbReference type="InterPro" id="IPR015421">
    <property type="entry name" value="PyrdxlP-dep_Trfase_major"/>
</dbReference>